<evidence type="ECO:0000313" key="1">
    <source>
        <dbReference type="EMBL" id="KAK3764039.1"/>
    </source>
</evidence>
<dbReference type="AlphaFoldDB" id="A0AAE1DAZ5"/>
<dbReference type="Proteomes" id="UP001283361">
    <property type="component" value="Unassembled WGS sequence"/>
</dbReference>
<reference evidence="1" key="1">
    <citation type="journal article" date="2023" name="G3 (Bethesda)">
        <title>A reference genome for the long-term kleptoplast-retaining sea slug Elysia crispata morphotype clarki.</title>
        <authorList>
            <person name="Eastman K.E."/>
            <person name="Pendleton A.L."/>
            <person name="Shaikh M.A."/>
            <person name="Suttiyut T."/>
            <person name="Ogas R."/>
            <person name="Tomko P."/>
            <person name="Gavelis G."/>
            <person name="Widhalm J.R."/>
            <person name="Wisecaver J.H."/>
        </authorList>
    </citation>
    <scope>NUCLEOTIDE SEQUENCE</scope>
    <source>
        <strain evidence="1">ECLA1</strain>
    </source>
</reference>
<name>A0AAE1DAZ5_9GAST</name>
<keyword evidence="2" id="KW-1185">Reference proteome</keyword>
<proteinExistence type="predicted"/>
<protein>
    <submittedName>
        <fullName evidence="1">Uncharacterized protein</fullName>
    </submittedName>
</protein>
<dbReference type="EMBL" id="JAWDGP010004473">
    <property type="protein sequence ID" value="KAK3764039.1"/>
    <property type="molecule type" value="Genomic_DNA"/>
</dbReference>
<evidence type="ECO:0000313" key="2">
    <source>
        <dbReference type="Proteomes" id="UP001283361"/>
    </source>
</evidence>
<sequence>MVNTQNKLVGRLCATLTSAHYKIFFTRESDSSSLICLYENNIVISFTEQPASVNDVSGLATSSSYPDQVTGLFALPLLMSRYKSEAAVKRSSLPPDR</sequence>
<accession>A0AAE1DAZ5</accession>
<organism evidence="1 2">
    <name type="scientific">Elysia crispata</name>
    <name type="common">lettuce slug</name>
    <dbReference type="NCBI Taxonomy" id="231223"/>
    <lineage>
        <taxon>Eukaryota</taxon>
        <taxon>Metazoa</taxon>
        <taxon>Spiralia</taxon>
        <taxon>Lophotrochozoa</taxon>
        <taxon>Mollusca</taxon>
        <taxon>Gastropoda</taxon>
        <taxon>Heterobranchia</taxon>
        <taxon>Euthyneura</taxon>
        <taxon>Panpulmonata</taxon>
        <taxon>Sacoglossa</taxon>
        <taxon>Placobranchoidea</taxon>
        <taxon>Plakobranchidae</taxon>
        <taxon>Elysia</taxon>
    </lineage>
</organism>
<gene>
    <name evidence="1" type="ORF">RRG08_046509</name>
</gene>
<comment type="caution">
    <text evidence="1">The sequence shown here is derived from an EMBL/GenBank/DDBJ whole genome shotgun (WGS) entry which is preliminary data.</text>
</comment>